<comment type="caution">
    <text evidence="1">The sequence shown here is derived from an EMBL/GenBank/DDBJ whole genome shotgun (WGS) entry which is preliminary data.</text>
</comment>
<name>A0AAD7DTH6_MYCRO</name>
<proteinExistence type="predicted"/>
<reference evidence="1" key="1">
    <citation type="submission" date="2023-03" db="EMBL/GenBank/DDBJ databases">
        <title>Massive genome expansion in bonnet fungi (Mycena s.s.) driven by repeated elements and novel gene families across ecological guilds.</title>
        <authorList>
            <consortium name="Lawrence Berkeley National Laboratory"/>
            <person name="Harder C.B."/>
            <person name="Miyauchi S."/>
            <person name="Viragh M."/>
            <person name="Kuo A."/>
            <person name="Thoen E."/>
            <person name="Andreopoulos B."/>
            <person name="Lu D."/>
            <person name="Skrede I."/>
            <person name="Drula E."/>
            <person name="Henrissat B."/>
            <person name="Morin E."/>
            <person name="Kohler A."/>
            <person name="Barry K."/>
            <person name="LaButti K."/>
            <person name="Morin E."/>
            <person name="Salamov A."/>
            <person name="Lipzen A."/>
            <person name="Mereny Z."/>
            <person name="Hegedus B."/>
            <person name="Baldrian P."/>
            <person name="Stursova M."/>
            <person name="Weitz H."/>
            <person name="Taylor A."/>
            <person name="Grigoriev I.V."/>
            <person name="Nagy L.G."/>
            <person name="Martin F."/>
            <person name="Kauserud H."/>
        </authorList>
    </citation>
    <scope>NUCLEOTIDE SEQUENCE</scope>
    <source>
        <strain evidence="1">CBHHK067</strain>
    </source>
</reference>
<dbReference type="EMBL" id="JARKIE010000023">
    <property type="protein sequence ID" value="KAJ7699342.1"/>
    <property type="molecule type" value="Genomic_DNA"/>
</dbReference>
<evidence type="ECO:0000313" key="1">
    <source>
        <dbReference type="EMBL" id="KAJ7699342.1"/>
    </source>
</evidence>
<sequence>MSMPSDTVYKLDLEDIIAFPNPGHVPLLPPTPGESWIIFGQIVKDKSIMRSVYMVRDNIDCHFPVAFYADNPAEDAKDCKIGHVPDVLLQ</sequence>
<evidence type="ECO:0000313" key="2">
    <source>
        <dbReference type="Proteomes" id="UP001221757"/>
    </source>
</evidence>
<keyword evidence="2" id="KW-1185">Reference proteome</keyword>
<dbReference type="Proteomes" id="UP001221757">
    <property type="component" value="Unassembled WGS sequence"/>
</dbReference>
<accession>A0AAD7DTH6</accession>
<protein>
    <submittedName>
        <fullName evidence="1">Uncharacterized protein</fullName>
    </submittedName>
</protein>
<dbReference type="AlphaFoldDB" id="A0AAD7DTH6"/>
<organism evidence="1 2">
    <name type="scientific">Mycena rosella</name>
    <name type="common">Pink bonnet</name>
    <name type="synonym">Agaricus rosellus</name>
    <dbReference type="NCBI Taxonomy" id="1033263"/>
    <lineage>
        <taxon>Eukaryota</taxon>
        <taxon>Fungi</taxon>
        <taxon>Dikarya</taxon>
        <taxon>Basidiomycota</taxon>
        <taxon>Agaricomycotina</taxon>
        <taxon>Agaricomycetes</taxon>
        <taxon>Agaricomycetidae</taxon>
        <taxon>Agaricales</taxon>
        <taxon>Marasmiineae</taxon>
        <taxon>Mycenaceae</taxon>
        <taxon>Mycena</taxon>
    </lineage>
</organism>
<gene>
    <name evidence="1" type="ORF">B0H17DRAFT_1049494</name>
</gene>